<feature type="compositionally biased region" description="Low complexity" evidence="5">
    <location>
        <begin position="319"/>
        <end position="335"/>
    </location>
</feature>
<evidence type="ECO:0000256" key="1">
    <source>
        <dbReference type="ARBA" id="ARBA00004123"/>
    </source>
</evidence>
<feature type="region of interest" description="Disordered" evidence="5">
    <location>
        <begin position="279"/>
        <end position="339"/>
    </location>
</feature>
<name>A0AAN8JJQ1_PATCE</name>
<feature type="domain" description="G-patch" evidence="7">
    <location>
        <begin position="628"/>
        <end position="675"/>
    </location>
</feature>
<evidence type="ECO:0000313" key="8">
    <source>
        <dbReference type="EMBL" id="KAK6179002.1"/>
    </source>
</evidence>
<dbReference type="InterPro" id="IPR035967">
    <property type="entry name" value="SWAP/Surp_sf"/>
</dbReference>
<reference evidence="8 9" key="1">
    <citation type="submission" date="2024-01" db="EMBL/GenBank/DDBJ databases">
        <title>The genome of the rayed Mediterranean limpet Patella caerulea (Linnaeus, 1758).</title>
        <authorList>
            <person name="Anh-Thu Weber A."/>
            <person name="Halstead-Nussloch G."/>
        </authorList>
    </citation>
    <scope>NUCLEOTIDE SEQUENCE [LARGE SCALE GENOMIC DNA]</scope>
    <source>
        <strain evidence="8">AATW-2023a</strain>
        <tissue evidence="8">Whole specimen</tissue>
    </source>
</reference>
<dbReference type="SUPFAM" id="SSF109905">
    <property type="entry name" value="Surp module (SWAP domain)"/>
    <property type="match status" value="1"/>
</dbReference>
<feature type="region of interest" description="Disordered" evidence="5">
    <location>
        <begin position="1"/>
        <end position="27"/>
    </location>
</feature>
<dbReference type="PANTHER" id="PTHR23340">
    <property type="entry name" value="ARGININE/SERINE RICH SPLICING FACTOR SF4/14"/>
    <property type="match status" value="1"/>
</dbReference>
<dbReference type="PROSITE" id="PS50128">
    <property type="entry name" value="SURP"/>
    <property type="match status" value="1"/>
</dbReference>
<sequence>MSFRGRQSWNPGRGGASNQKSVSQQVIDQEKLIEEKKRQIQEKLAAATQRQNVTEQSNTASVPSNPMVGKLPGLKKTSFAMINQSQPNSRKKLLEQAIRKSQQPSGSMTSSLKPKPVKFELGNRSNLSKPEEFDDDGSESGSKAVYSQQTSASVNTNSYPRQQDISSNFPGNDYNLHRNEYGTVSKVKREQTSNTYGSSINAYGSQSSVNKYSSSNVNAYGSQPSVNKYSSNVNEYGSSSVNEYGSSAYGSLNEYGSGAYGSLNEYGSATHQRQANEYASIRSDHSNSLSSVKQIKSEDEYDPSAPTEDTPEKGESKQKLQISIQSKSSSSNIQKRPTVSQNLSSVFDQDFKIKSEVSPTVDADLKSTIDELVATMVKGGILMIQKVMTEYKDNPKYWFLYKEDSEAHKYFCLKMQTAPPKRDGNEADVEENDESQQKRAKRKRKSRWGSDEPAAVKPIIPVPTGAGIVTNIQLGGLSTVQKPPVHHYPTVQDFARKMVGSDNISPEQMQQIREQKELNMMYELIIAQKKAKEAAVMAEVPGIKVKPKYEYDSDEEVEGGTWEHRQRASEMNATKEWADQLTDTNRGKHFIGDFLPPQELEKFMETYRALKEGRTPDYSDYKEFKITCENIGYQMLQKLGWKEGEGLGPESQGITQPVNKGNTSVDNMGLGIEKQANLNQDDDEFDAYRKRMMLAYKFRPNPLNNPRRPYY</sequence>
<comment type="caution">
    <text evidence="8">The sequence shown here is derived from an EMBL/GenBank/DDBJ whole genome shotgun (WGS) entry which is preliminary data.</text>
</comment>
<gene>
    <name evidence="8" type="ORF">SNE40_011461</name>
</gene>
<evidence type="ECO:0000256" key="4">
    <source>
        <dbReference type="ARBA" id="ARBA00023242"/>
    </source>
</evidence>
<organism evidence="8 9">
    <name type="scientific">Patella caerulea</name>
    <name type="common">Rayed Mediterranean limpet</name>
    <dbReference type="NCBI Taxonomy" id="87958"/>
    <lineage>
        <taxon>Eukaryota</taxon>
        <taxon>Metazoa</taxon>
        <taxon>Spiralia</taxon>
        <taxon>Lophotrochozoa</taxon>
        <taxon>Mollusca</taxon>
        <taxon>Gastropoda</taxon>
        <taxon>Patellogastropoda</taxon>
        <taxon>Patelloidea</taxon>
        <taxon>Patellidae</taxon>
        <taxon>Patella</taxon>
    </lineage>
</organism>
<evidence type="ECO:0008006" key="10">
    <source>
        <dbReference type="Google" id="ProtNLM"/>
    </source>
</evidence>
<dbReference type="GO" id="GO:0005654">
    <property type="term" value="C:nucleoplasm"/>
    <property type="evidence" value="ECO:0007669"/>
    <property type="project" value="TreeGrafter"/>
</dbReference>
<evidence type="ECO:0000313" key="9">
    <source>
        <dbReference type="Proteomes" id="UP001347796"/>
    </source>
</evidence>
<evidence type="ECO:0000256" key="2">
    <source>
        <dbReference type="ARBA" id="ARBA00022664"/>
    </source>
</evidence>
<dbReference type="InterPro" id="IPR000061">
    <property type="entry name" value="Surp"/>
</dbReference>
<dbReference type="SMART" id="SM00443">
    <property type="entry name" value="G_patch"/>
    <property type="match status" value="1"/>
</dbReference>
<dbReference type="GO" id="GO:0008380">
    <property type="term" value="P:RNA splicing"/>
    <property type="evidence" value="ECO:0007669"/>
    <property type="project" value="UniProtKB-KW"/>
</dbReference>
<keyword evidence="4" id="KW-0539">Nucleus</keyword>
<keyword evidence="2" id="KW-0507">mRNA processing</keyword>
<evidence type="ECO:0000259" key="6">
    <source>
        <dbReference type="PROSITE" id="PS50128"/>
    </source>
</evidence>
<comment type="subcellular location">
    <subcellularLocation>
        <location evidence="1">Nucleus</location>
    </subcellularLocation>
</comment>
<keyword evidence="9" id="KW-1185">Reference proteome</keyword>
<dbReference type="InterPro" id="IPR040169">
    <property type="entry name" value="SUGP1/2"/>
</dbReference>
<dbReference type="PANTHER" id="PTHR23340:SF0">
    <property type="entry name" value="SURP AND G-PATCH DOMAIN-CONTAINING PROTEIN 1 ISOFORM X1"/>
    <property type="match status" value="1"/>
</dbReference>
<dbReference type="Pfam" id="PF01805">
    <property type="entry name" value="Surp"/>
    <property type="match status" value="1"/>
</dbReference>
<feature type="compositionally biased region" description="Polar residues" evidence="5">
    <location>
        <begin position="99"/>
        <end position="112"/>
    </location>
</feature>
<evidence type="ECO:0000259" key="7">
    <source>
        <dbReference type="PROSITE" id="PS50174"/>
    </source>
</evidence>
<feature type="region of interest" description="Disordered" evidence="5">
    <location>
        <begin position="43"/>
        <end position="178"/>
    </location>
</feature>
<evidence type="ECO:0000256" key="3">
    <source>
        <dbReference type="ARBA" id="ARBA00023187"/>
    </source>
</evidence>
<dbReference type="EMBL" id="JAZGQO010000008">
    <property type="protein sequence ID" value="KAK6179002.1"/>
    <property type="molecule type" value="Genomic_DNA"/>
</dbReference>
<dbReference type="Pfam" id="PF01585">
    <property type="entry name" value="G-patch"/>
    <property type="match status" value="1"/>
</dbReference>
<accession>A0AAN8JJQ1</accession>
<dbReference type="GO" id="GO:0006397">
    <property type="term" value="P:mRNA processing"/>
    <property type="evidence" value="ECO:0007669"/>
    <property type="project" value="UniProtKB-KW"/>
</dbReference>
<dbReference type="AlphaFoldDB" id="A0AAN8JJQ1"/>
<proteinExistence type="predicted"/>
<feature type="compositionally biased region" description="Polar residues" evidence="5">
    <location>
        <begin position="48"/>
        <end position="64"/>
    </location>
</feature>
<keyword evidence="3" id="KW-0508">mRNA splicing</keyword>
<feature type="domain" description="SURP motif" evidence="6">
    <location>
        <begin position="368"/>
        <end position="411"/>
    </location>
</feature>
<dbReference type="SMART" id="SM00648">
    <property type="entry name" value="SWAP"/>
    <property type="match status" value="1"/>
</dbReference>
<dbReference type="Gene3D" id="1.10.10.790">
    <property type="entry name" value="Surp module"/>
    <property type="match status" value="1"/>
</dbReference>
<protein>
    <recommendedName>
        <fullName evidence="10">Splicing factor 4</fullName>
    </recommendedName>
</protein>
<feature type="compositionally biased region" description="Basic residues" evidence="5">
    <location>
        <begin position="438"/>
        <end position="447"/>
    </location>
</feature>
<dbReference type="Proteomes" id="UP001347796">
    <property type="component" value="Unassembled WGS sequence"/>
</dbReference>
<dbReference type="InterPro" id="IPR000467">
    <property type="entry name" value="G_patch_dom"/>
</dbReference>
<feature type="region of interest" description="Disordered" evidence="5">
    <location>
        <begin position="419"/>
        <end position="456"/>
    </location>
</feature>
<feature type="compositionally biased region" description="Polar residues" evidence="5">
    <location>
        <begin position="139"/>
        <end position="170"/>
    </location>
</feature>
<dbReference type="GO" id="GO:0003723">
    <property type="term" value="F:RNA binding"/>
    <property type="evidence" value="ECO:0007669"/>
    <property type="project" value="InterPro"/>
</dbReference>
<evidence type="ECO:0000256" key="5">
    <source>
        <dbReference type="SAM" id="MobiDB-lite"/>
    </source>
</evidence>
<dbReference type="PROSITE" id="PS50174">
    <property type="entry name" value="G_PATCH"/>
    <property type="match status" value="1"/>
</dbReference>